<name>A0A6P2GCQ6_9BURK</name>
<dbReference type="Proteomes" id="UP000755577">
    <property type="component" value="Unassembled WGS sequence"/>
</dbReference>
<dbReference type="InterPro" id="IPR000259">
    <property type="entry name" value="Adhesion_dom_fimbrial"/>
</dbReference>
<evidence type="ECO:0000256" key="1">
    <source>
        <dbReference type="ARBA" id="ARBA00022729"/>
    </source>
</evidence>
<dbReference type="SUPFAM" id="SSF49401">
    <property type="entry name" value="Bacterial adhesins"/>
    <property type="match status" value="1"/>
</dbReference>
<dbReference type="GO" id="GO:0043709">
    <property type="term" value="P:cell adhesion involved in single-species biofilm formation"/>
    <property type="evidence" value="ECO:0007669"/>
    <property type="project" value="TreeGrafter"/>
</dbReference>
<dbReference type="PANTHER" id="PTHR33420">
    <property type="entry name" value="FIMBRIAL SUBUNIT ELFA-RELATED"/>
    <property type="match status" value="1"/>
</dbReference>
<keyword evidence="1" id="KW-0732">Signal</keyword>
<organism evidence="4 5">
    <name type="scientific">Burkholderia anthina</name>
    <dbReference type="NCBI Taxonomy" id="179879"/>
    <lineage>
        <taxon>Bacteria</taxon>
        <taxon>Pseudomonadati</taxon>
        <taxon>Pseudomonadota</taxon>
        <taxon>Betaproteobacteria</taxon>
        <taxon>Burkholderiales</taxon>
        <taxon>Burkholderiaceae</taxon>
        <taxon>Burkholderia</taxon>
        <taxon>Burkholderia cepacia complex</taxon>
    </lineage>
</organism>
<dbReference type="InterPro" id="IPR050263">
    <property type="entry name" value="Bact_Fimbrial_Adh_Pro"/>
</dbReference>
<dbReference type="Gene3D" id="2.60.40.1090">
    <property type="entry name" value="Fimbrial-type adhesion domain"/>
    <property type="match status" value="1"/>
</dbReference>
<dbReference type="InterPro" id="IPR036937">
    <property type="entry name" value="Adhesion_dom_fimbrial_sf"/>
</dbReference>
<dbReference type="RefSeq" id="WP_174927301.1">
    <property type="nucleotide sequence ID" value="NZ_CABVLY010000017.1"/>
</dbReference>
<dbReference type="EMBL" id="JAFCIQ010000016">
    <property type="protein sequence ID" value="MBM2769078.1"/>
    <property type="molecule type" value="Genomic_DNA"/>
</dbReference>
<dbReference type="Gene3D" id="2.60.40.3310">
    <property type="match status" value="1"/>
</dbReference>
<dbReference type="EMBL" id="CABVLY010000017">
    <property type="protein sequence ID" value="VVU51552.1"/>
    <property type="molecule type" value="Genomic_DNA"/>
</dbReference>
<evidence type="ECO:0000313" key="6">
    <source>
        <dbReference type="Proteomes" id="UP000755577"/>
    </source>
</evidence>
<sequence length="361" mass="38432">MTHKVCKADRRKMPYLIHGSFGIIRYSKMAGVAVAFMVASKIAHADCTINPNYPVGQYTFSAGTINLLIDPNLKVGDQIGDTRTFPMPEWSGSAGLSQYTAVQCDAGSVEEFAGTTEYDPVTQTYKLPNIEGIGYQLSYPAKISTPQVPSVLAPIKPISNPHTPGHMVYPPASQGQPLTLKFIKTGDIKGGTAPMQKYGSGGVTSPIIFEALSLSFGVTAQEPTCNINNSNIRVSMAKSNVSDFNGIGSSPSGKRQPFDINMTCNSAVSQLKIQFDSQYAHNGMTGVIDLTDSGANTASGIGIRMRYGANDEPVPLGQQLDITTMSLESGTLPMSAEYVQTGDTVKAGIANSVATFSIEYQ</sequence>
<protein>
    <submittedName>
        <fullName evidence="4">Fimbria adhesin protein</fullName>
    </submittedName>
    <submittedName>
        <fullName evidence="3">Type 1 fimbrial protein</fullName>
    </submittedName>
</protein>
<reference evidence="4 5" key="1">
    <citation type="submission" date="2019-09" db="EMBL/GenBank/DDBJ databases">
        <authorList>
            <person name="Depoorter E."/>
        </authorList>
    </citation>
    <scope>NUCLEOTIDE SEQUENCE [LARGE SCALE GENOMIC DNA]</scope>
    <source>
        <strain evidence="4">LMG 20980</strain>
    </source>
</reference>
<dbReference type="GO" id="GO:0009289">
    <property type="term" value="C:pilus"/>
    <property type="evidence" value="ECO:0007669"/>
    <property type="project" value="InterPro"/>
</dbReference>
<dbReference type="Pfam" id="PF00419">
    <property type="entry name" value="Fimbrial"/>
    <property type="match status" value="1"/>
</dbReference>
<dbReference type="PANTHER" id="PTHR33420:SF3">
    <property type="entry name" value="FIMBRIAL SUBUNIT ELFA"/>
    <property type="match status" value="1"/>
</dbReference>
<feature type="domain" description="Fimbrial-type adhesion" evidence="2">
    <location>
        <begin position="218"/>
        <end position="361"/>
    </location>
</feature>
<accession>A0A6P2GCQ6</accession>
<reference evidence="3 6" key="2">
    <citation type="submission" date="2021-02" db="EMBL/GenBank/DDBJ databases">
        <title>Draft genome of the type strains Burkholderia anthina DSM16086.</title>
        <authorList>
            <person name="Hertel R."/>
            <person name="Meissner J."/>
            <person name="Poehlein A."/>
            <person name="Daniel R."/>
            <person name="Commichau F.M."/>
        </authorList>
    </citation>
    <scope>NUCLEOTIDE SEQUENCE [LARGE SCALE GENOMIC DNA]</scope>
    <source>
        <strain evidence="3 6">DSM 16086</strain>
    </source>
</reference>
<evidence type="ECO:0000259" key="2">
    <source>
        <dbReference type="Pfam" id="PF00419"/>
    </source>
</evidence>
<gene>
    <name evidence="4" type="ORF">BAN20980_04274</name>
    <name evidence="3" type="ORF">JQK92_21940</name>
</gene>
<dbReference type="InterPro" id="IPR008966">
    <property type="entry name" value="Adhesion_dom_sf"/>
</dbReference>
<keyword evidence="6" id="KW-1185">Reference proteome</keyword>
<evidence type="ECO:0000313" key="4">
    <source>
        <dbReference type="EMBL" id="VVU51552.1"/>
    </source>
</evidence>
<dbReference type="Proteomes" id="UP000494201">
    <property type="component" value="Unassembled WGS sequence"/>
</dbReference>
<evidence type="ECO:0000313" key="5">
    <source>
        <dbReference type="Proteomes" id="UP000494201"/>
    </source>
</evidence>
<dbReference type="AlphaFoldDB" id="A0A6P2GCQ6"/>
<dbReference type="GeneID" id="56502332"/>
<proteinExistence type="predicted"/>
<evidence type="ECO:0000313" key="3">
    <source>
        <dbReference type="EMBL" id="MBM2769078.1"/>
    </source>
</evidence>